<protein>
    <submittedName>
        <fullName evidence="2">Uncharacterized protein</fullName>
    </submittedName>
</protein>
<evidence type="ECO:0000313" key="2">
    <source>
        <dbReference type="EMBL" id="SEW21733.1"/>
    </source>
</evidence>
<name>A0A1I0Q441_9BACT</name>
<feature type="transmembrane region" description="Helical" evidence="1">
    <location>
        <begin position="106"/>
        <end position="125"/>
    </location>
</feature>
<reference evidence="2 3" key="1">
    <citation type="submission" date="2016-10" db="EMBL/GenBank/DDBJ databases">
        <authorList>
            <person name="de Groot N.N."/>
        </authorList>
    </citation>
    <scope>NUCLEOTIDE SEQUENCE [LARGE SCALE GENOMIC DNA]</scope>
    <source>
        <strain evidence="2 3">TC2-24</strain>
    </source>
</reference>
<keyword evidence="1" id="KW-0812">Transmembrane</keyword>
<keyword evidence="3" id="KW-1185">Reference proteome</keyword>
<accession>A0A1I0Q441</accession>
<feature type="transmembrane region" description="Helical" evidence="1">
    <location>
        <begin position="71"/>
        <end position="94"/>
    </location>
</feature>
<keyword evidence="1" id="KW-0472">Membrane</keyword>
<feature type="transmembrane region" description="Helical" evidence="1">
    <location>
        <begin position="5"/>
        <end position="24"/>
    </location>
</feature>
<proteinExistence type="predicted"/>
<dbReference type="AlphaFoldDB" id="A0A1I0Q441"/>
<dbReference type="Proteomes" id="UP000199373">
    <property type="component" value="Unassembled WGS sequence"/>
</dbReference>
<keyword evidence="1" id="KW-1133">Transmembrane helix</keyword>
<sequence length="139" mass="16242">MKKILIFYLTCCVSYILLGLIANYNKIDTQEFKFGFSIFLIFVVLIYIPLCTIIVWLFYYSKINKSILSNVFYGILYCIFPSLLLGLADVLSHITDFSLNCIKSDYIFYEIFAIQNLLIIGYGIIKRFIKTKETNMVYP</sequence>
<evidence type="ECO:0000313" key="3">
    <source>
        <dbReference type="Proteomes" id="UP000199373"/>
    </source>
</evidence>
<evidence type="ECO:0000256" key="1">
    <source>
        <dbReference type="SAM" id="Phobius"/>
    </source>
</evidence>
<organism evidence="2 3">
    <name type="scientific">Prevotella aff. ruminicola Tc2-24</name>
    <dbReference type="NCBI Taxonomy" id="81582"/>
    <lineage>
        <taxon>Bacteria</taxon>
        <taxon>Pseudomonadati</taxon>
        <taxon>Bacteroidota</taxon>
        <taxon>Bacteroidia</taxon>
        <taxon>Bacteroidales</taxon>
        <taxon>Prevotellaceae</taxon>
        <taxon>Prevotella</taxon>
    </lineage>
</organism>
<gene>
    <name evidence="2" type="ORF">SAMN04487850_2221</name>
</gene>
<dbReference type="EMBL" id="FOIQ01000005">
    <property type="protein sequence ID" value="SEW21733.1"/>
    <property type="molecule type" value="Genomic_DNA"/>
</dbReference>
<feature type="transmembrane region" description="Helical" evidence="1">
    <location>
        <begin position="36"/>
        <end position="59"/>
    </location>
</feature>